<dbReference type="EMBL" id="JRLW01000004">
    <property type="protein sequence ID" value="KGO90060.1"/>
    <property type="molecule type" value="Genomic_DNA"/>
</dbReference>
<reference evidence="1 2" key="1">
    <citation type="submission" date="2013-09" db="EMBL/GenBank/DDBJ databases">
        <authorList>
            <person name="Zeng Z."/>
            <person name="Chen C."/>
        </authorList>
    </citation>
    <scope>NUCLEOTIDE SEQUENCE [LARGE SCALE GENOMIC DNA]</scope>
    <source>
        <strain evidence="1 2">GH29-5</strain>
    </source>
</reference>
<dbReference type="STRING" id="1121899.GCA_000430025_01282"/>
<comment type="caution">
    <text evidence="1">The sequence shown here is derived from an EMBL/GenBank/DDBJ whole genome shotgun (WGS) entry which is preliminary data.</text>
</comment>
<dbReference type="RefSeq" id="WP_026981514.1">
    <property type="nucleotide sequence ID" value="NZ_JRLW01000004.1"/>
</dbReference>
<gene>
    <name evidence="1" type="ORF">Q764_05495</name>
</gene>
<dbReference type="Pfam" id="PF00300">
    <property type="entry name" value="His_Phos_1"/>
    <property type="match status" value="1"/>
</dbReference>
<dbReference type="SUPFAM" id="SSF53254">
    <property type="entry name" value="Phosphoglycerate mutase-like"/>
    <property type="match status" value="1"/>
</dbReference>
<keyword evidence="2" id="KW-1185">Reference proteome</keyword>
<sequence length="162" mass="18506">MKNLVLIRHAKSNWDAPLKDIDRPLSKRGIGDAHITSHHIDKLLPKTFIVWSSPARRAKETAMIYAQNLAIPLETIIYKDDLYTFDERGLENAIKNCENKYDSLILFGHNGAITDFVNKFGDRYIDNVPTSGVVSLTFEEDDWKEIHKGKIQKAVFPSHLKS</sequence>
<dbReference type="InterPro" id="IPR013078">
    <property type="entry name" value="His_Pase_superF_clade-1"/>
</dbReference>
<evidence type="ECO:0000313" key="1">
    <source>
        <dbReference type="EMBL" id="KGO90060.1"/>
    </source>
</evidence>
<accession>A0A0A2MP53</accession>
<dbReference type="eggNOG" id="COG2062">
    <property type="taxonomic scope" value="Bacteria"/>
</dbReference>
<evidence type="ECO:0000313" key="2">
    <source>
        <dbReference type="Proteomes" id="UP000030121"/>
    </source>
</evidence>
<dbReference type="InterPro" id="IPR029033">
    <property type="entry name" value="His_PPase_superfam"/>
</dbReference>
<proteinExistence type="predicted"/>
<organism evidence="1 2">
    <name type="scientific">Flavobacterium suncheonense GH29-5 = DSM 17707</name>
    <dbReference type="NCBI Taxonomy" id="1121899"/>
    <lineage>
        <taxon>Bacteria</taxon>
        <taxon>Pseudomonadati</taxon>
        <taxon>Bacteroidota</taxon>
        <taxon>Flavobacteriia</taxon>
        <taxon>Flavobacteriales</taxon>
        <taxon>Flavobacteriaceae</taxon>
        <taxon>Flavobacterium</taxon>
    </lineage>
</organism>
<dbReference type="Gene3D" id="3.40.50.1240">
    <property type="entry name" value="Phosphoglycerate mutase-like"/>
    <property type="match status" value="1"/>
</dbReference>
<dbReference type="OrthoDB" id="9810154at2"/>
<dbReference type="CDD" id="cd07067">
    <property type="entry name" value="HP_PGM_like"/>
    <property type="match status" value="1"/>
</dbReference>
<dbReference type="SMART" id="SM00855">
    <property type="entry name" value="PGAM"/>
    <property type="match status" value="1"/>
</dbReference>
<dbReference type="AlphaFoldDB" id="A0A0A2MP53"/>
<protein>
    <submittedName>
        <fullName evidence="1">Phosphohistidine phosphatase</fullName>
    </submittedName>
</protein>
<dbReference type="Proteomes" id="UP000030121">
    <property type="component" value="Unassembled WGS sequence"/>
</dbReference>
<name>A0A0A2MP53_9FLAO</name>